<name>A0A376CJM1_9CORY</name>
<dbReference type="InterPro" id="IPR005119">
    <property type="entry name" value="LysR_subst-bd"/>
</dbReference>
<dbReference type="Pfam" id="PF00126">
    <property type="entry name" value="HTH_1"/>
    <property type="match status" value="1"/>
</dbReference>
<evidence type="ECO:0000313" key="7">
    <source>
        <dbReference type="EMBL" id="STC68691.1"/>
    </source>
</evidence>
<dbReference type="AlphaFoldDB" id="A0A376CJM1"/>
<dbReference type="OrthoDB" id="9789529at2"/>
<keyword evidence="3" id="KW-0238">DNA-binding</keyword>
<dbReference type="PRINTS" id="PR00039">
    <property type="entry name" value="HTHLYSR"/>
</dbReference>
<dbReference type="PROSITE" id="PS50931">
    <property type="entry name" value="HTH_LYSR"/>
    <property type="match status" value="1"/>
</dbReference>
<dbReference type="PANTHER" id="PTHR30346">
    <property type="entry name" value="TRANSCRIPTIONAL DUAL REGULATOR HCAR-RELATED"/>
    <property type="match status" value="1"/>
</dbReference>
<dbReference type="InterPro" id="IPR036388">
    <property type="entry name" value="WH-like_DNA-bd_sf"/>
</dbReference>
<organism evidence="7 8">
    <name type="scientific">Corynebacterium pilosum</name>
    <dbReference type="NCBI Taxonomy" id="35756"/>
    <lineage>
        <taxon>Bacteria</taxon>
        <taxon>Bacillati</taxon>
        <taxon>Actinomycetota</taxon>
        <taxon>Actinomycetes</taxon>
        <taxon>Mycobacteriales</taxon>
        <taxon>Corynebacteriaceae</taxon>
        <taxon>Corynebacterium</taxon>
    </lineage>
</organism>
<evidence type="ECO:0000313" key="8">
    <source>
        <dbReference type="Proteomes" id="UP000254467"/>
    </source>
</evidence>
<keyword evidence="2" id="KW-0805">Transcription regulation</keyword>
<dbReference type="Proteomes" id="UP000254467">
    <property type="component" value="Unassembled WGS sequence"/>
</dbReference>
<evidence type="ECO:0000256" key="3">
    <source>
        <dbReference type="ARBA" id="ARBA00023125"/>
    </source>
</evidence>
<evidence type="ECO:0000256" key="5">
    <source>
        <dbReference type="ARBA" id="ARBA00023163"/>
    </source>
</evidence>
<feature type="domain" description="HTH lysR-type" evidence="6">
    <location>
        <begin position="1"/>
        <end position="58"/>
    </location>
</feature>
<dbReference type="PANTHER" id="PTHR30346:SF28">
    <property type="entry name" value="HTH-TYPE TRANSCRIPTIONAL REGULATOR CYNR"/>
    <property type="match status" value="1"/>
</dbReference>
<sequence>MDSRQLHYFRTVVDKGSFTNAAASLNLTQPSLSLSIRKLEEELNAQLLTRGRSGSVPTEAGKYLYQVASRIDTLFDDATRRINDISAGVFGSVRISSVPMFNWEFMPEVLRRVIDNHPTIDVSLEDPKPSAVVTAVLSGKADIGLIPVSNPTEFIAAYRDELDVHYVAEYEFRLGVPHRLKNLPEPVSFADVREETLLLPYGTDHLEGVSTMMDNLWSKQPEIKPDRVIDTSTLQSAIPLVSGNIGVALMTENCTHMSGDRIIYKKIKEPLPPAVALAFHLRDRSISPAAAHFLEVLLEVGREQRVR</sequence>
<dbReference type="RefSeq" id="WP_026254418.1">
    <property type="nucleotide sequence ID" value="NZ_UFXQ01000001.1"/>
</dbReference>
<dbReference type="Pfam" id="PF03466">
    <property type="entry name" value="LysR_substrate"/>
    <property type="match status" value="1"/>
</dbReference>
<keyword evidence="5" id="KW-0804">Transcription</keyword>
<evidence type="ECO:0000256" key="1">
    <source>
        <dbReference type="ARBA" id="ARBA00009437"/>
    </source>
</evidence>
<dbReference type="GO" id="GO:0003700">
    <property type="term" value="F:DNA-binding transcription factor activity"/>
    <property type="evidence" value="ECO:0007669"/>
    <property type="project" value="InterPro"/>
</dbReference>
<evidence type="ECO:0000256" key="2">
    <source>
        <dbReference type="ARBA" id="ARBA00023015"/>
    </source>
</evidence>
<accession>A0A376CJM1</accession>
<dbReference type="FunFam" id="1.10.10.10:FF:000001">
    <property type="entry name" value="LysR family transcriptional regulator"/>
    <property type="match status" value="1"/>
</dbReference>
<dbReference type="InterPro" id="IPR000847">
    <property type="entry name" value="LysR_HTH_N"/>
</dbReference>
<dbReference type="SUPFAM" id="SSF53850">
    <property type="entry name" value="Periplasmic binding protein-like II"/>
    <property type="match status" value="1"/>
</dbReference>
<evidence type="ECO:0000259" key="6">
    <source>
        <dbReference type="PROSITE" id="PS50931"/>
    </source>
</evidence>
<dbReference type="GO" id="GO:0032993">
    <property type="term" value="C:protein-DNA complex"/>
    <property type="evidence" value="ECO:0007669"/>
    <property type="project" value="TreeGrafter"/>
</dbReference>
<protein>
    <submittedName>
        <fullName evidence="7">LysR family transcriptional regulator</fullName>
    </submittedName>
</protein>
<dbReference type="STRING" id="35756.GCA_001044155_01808"/>
<keyword evidence="8" id="KW-1185">Reference proteome</keyword>
<dbReference type="InterPro" id="IPR036390">
    <property type="entry name" value="WH_DNA-bd_sf"/>
</dbReference>
<keyword evidence="4" id="KW-0010">Activator</keyword>
<evidence type="ECO:0000256" key="4">
    <source>
        <dbReference type="ARBA" id="ARBA00023159"/>
    </source>
</evidence>
<reference evidence="7 8" key="1">
    <citation type="submission" date="2018-06" db="EMBL/GenBank/DDBJ databases">
        <authorList>
            <consortium name="Pathogen Informatics"/>
            <person name="Doyle S."/>
        </authorList>
    </citation>
    <scope>NUCLEOTIDE SEQUENCE [LARGE SCALE GENOMIC DNA]</scope>
    <source>
        <strain evidence="7 8">NCTC11862</strain>
    </source>
</reference>
<comment type="similarity">
    <text evidence="1">Belongs to the LysR transcriptional regulatory family.</text>
</comment>
<gene>
    <name evidence="7" type="primary">catM</name>
    <name evidence="7" type="ORF">NCTC11862_00453</name>
</gene>
<dbReference type="GO" id="GO:0003677">
    <property type="term" value="F:DNA binding"/>
    <property type="evidence" value="ECO:0007669"/>
    <property type="project" value="UniProtKB-KW"/>
</dbReference>
<dbReference type="Gene3D" id="3.40.190.290">
    <property type="match status" value="1"/>
</dbReference>
<dbReference type="SUPFAM" id="SSF46785">
    <property type="entry name" value="Winged helix' DNA-binding domain"/>
    <property type="match status" value="1"/>
</dbReference>
<dbReference type="EMBL" id="UFXQ01000001">
    <property type="protein sequence ID" value="STC68691.1"/>
    <property type="molecule type" value="Genomic_DNA"/>
</dbReference>
<proteinExistence type="inferred from homology"/>
<dbReference type="Gene3D" id="1.10.10.10">
    <property type="entry name" value="Winged helix-like DNA-binding domain superfamily/Winged helix DNA-binding domain"/>
    <property type="match status" value="1"/>
</dbReference>
<dbReference type="CDD" id="cd05466">
    <property type="entry name" value="PBP2_LTTR_substrate"/>
    <property type="match status" value="1"/>
</dbReference>